<dbReference type="SUPFAM" id="SSF53756">
    <property type="entry name" value="UDP-Glycosyltransferase/glycogen phosphorylase"/>
    <property type="match status" value="1"/>
</dbReference>
<accession>A0AB39VBJ8</accession>
<dbReference type="KEGG" id="lmes:AB8B23_00305"/>
<organism evidence="1">
    <name type="scientific">Leptotrichia mesophila</name>
    <dbReference type="NCBI Taxonomy" id="3239303"/>
    <lineage>
        <taxon>Bacteria</taxon>
        <taxon>Fusobacteriati</taxon>
        <taxon>Fusobacteriota</taxon>
        <taxon>Fusobacteriia</taxon>
        <taxon>Fusobacteriales</taxon>
        <taxon>Leptotrichiaceae</taxon>
        <taxon>Leptotrichia</taxon>
    </lineage>
</organism>
<evidence type="ECO:0008006" key="2">
    <source>
        <dbReference type="Google" id="ProtNLM"/>
    </source>
</evidence>
<dbReference type="Gene3D" id="3.40.50.2000">
    <property type="entry name" value="Glycogen Phosphorylase B"/>
    <property type="match status" value="2"/>
</dbReference>
<protein>
    <recommendedName>
        <fullName evidence="2">Glycosyltransferase</fullName>
    </recommendedName>
</protein>
<dbReference type="AlphaFoldDB" id="A0AB39VBJ8"/>
<dbReference type="EMBL" id="CP165646">
    <property type="protein sequence ID" value="XDU64668.1"/>
    <property type="molecule type" value="Genomic_DNA"/>
</dbReference>
<sequence>MKVMYFSLVGWNWIKQRPHFISEGITQNIEKLEYISVFPLFKSKSKKIEIKENFVIREFWVFPFSLKFRIIRLINRFLFNKKINLKEYDVIILTHPLQIEYLREINKKNYKIIYDCMDNIPEFYDKNVGKKIIYFEKELINVASKIIVSSITLKKILLERYEIKDKKIKVINNATINIQIDKIRHIILKQPNLVYIGTIDKWLDIEMLKNFAINNPKYTIYLIGPNKLMSQNIFPKNIIFYGSIKHEKVFSFIKSSDILLIPFIKNNLIEAVDPVKIYEYIGLNSNIISTEWDEITKFDYKNLKFYKDYETFEKAVKDFKIKDFNKTINTKFINENNWKKRIEEYLKVLEME</sequence>
<gene>
    <name evidence="1" type="ORF">AB8B23_00305</name>
</gene>
<dbReference type="RefSeq" id="WP_021743339.1">
    <property type="nucleotide sequence ID" value="NZ_CP165646.1"/>
</dbReference>
<evidence type="ECO:0000313" key="1">
    <source>
        <dbReference type="EMBL" id="XDU64668.1"/>
    </source>
</evidence>
<name>A0AB39VBJ8_9FUSO</name>
<reference evidence="1" key="1">
    <citation type="submission" date="2024-07" db="EMBL/GenBank/DDBJ databases">
        <authorList>
            <person name="Li X.-J."/>
            <person name="Wang X."/>
        </authorList>
    </citation>
    <scope>NUCLEOTIDE SEQUENCE</scope>
    <source>
        <strain evidence="1">HSP-342</strain>
    </source>
</reference>
<proteinExistence type="predicted"/>